<dbReference type="SUPFAM" id="SSF103506">
    <property type="entry name" value="Mitochondrial carrier"/>
    <property type="match status" value="1"/>
</dbReference>
<evidence type="ECO:0000256" key="2">
    <source>
        <dbReference type="ARBA" id="ARBA00006375"/>
    </source>
</evidence>
<dbReference type="PANTHER" id="PTHR45618">
    <property type="entry name" value="MITOCHONDRIAL DICARBOXYLATE CARRIER-RELATED"/>
    <property type="match status" value="1"/>
</dbReference>
<dbReference type="Proteomes" id="UP000007797">
    <property type="component" value="Unassembled WGS sequence"/>
</dbReference>
<dbReference type="GO" id="GO:0055085">
    <property type="term" value="P:transmembrane transport"/>
    <property type="evidence" value="ECO:0007669"/>
    <property type="project" value="InterPro"/>
</dbReference>
<dbReference type="Pfam" id="PF00153">
    <property type="entry name" value="Mito_carr"/>
    <property type="match status" value="3"/>
</dbReference>
<keyword evidence="5" id="KW-0677">Repeat</keyword>
<evidence type="ECO:0000256" key="1">
    <source>
        <dbReference type="ARBA" id="ARBA00004448"/>
    </source>
</evidence>
<keyword evidence="4 10" id="KW-0812">Transmembrane</keyword>
<accession>F4Q3K2</accession>
<dbReference type="FunFam" id="1.50.40.10:FF:000062">
    <property type="entry name" value="mitochondrial uncoupling protein 3"/>
    <property type="match status" value="1"/>
</dbReference>
<proteinExistence type="inferred from homology"/>
<keyword evidence="6" id="KW-0999">Mitochondrion inner membrane</keyword>
<gene>
    <name evidence="12" type="primary">ucpB</name>
    <name evidence="12" type="ORF">DFA_08656</name>
</gene>
<comment type="similarity">
    <text evidence="2 11">Belongs to the mitochondrial carrier (TC 2.A.29) family.</text>
</comment>
<evidence type="ECO:0000256" key="9">
    <source>
        <dbReference type="ARBA" id="ARBA00023136"/>
    </source>
</evidence>
<keyword evidence="9 10" id="KW-0472">Membrane</keyword>
<dbReference type="PROSITE" id="PS51257">
    <property type="entry name" value="PROKAR_LIPOPROTEIN"/>
    <property type="match status" value="1"/>
</dbReference>
<name>F4Q3K2_CACFS</name>
<evidence type="ECO:0000313" key="13">
    <source>
        <dbReference type="Proteomes" id="UP000007797"/>
    </source>
</evidence>
<dbReference type="InterPro" id="IPR023395">
    <property type="entry name" value="MCP_dom_sf"/>
</dbReference>
<dbReference type="InterPro" id="IPR002067">
    <property type="entry name" value="MCP"/>
</dbReference>
<evidence type="ECO:0000256" key="5">
    <source>
        <dbReference type="ARBA" id="ARBA00022737"/>
    </source>
</evidence>
<dbReference type="PROSITE" id="PS50920">
    <property type="entry name" value="SOLCAR"/>
    <property type="match status" value="3"/>
</dbReference>
<sequence>MSKEELMSHRFLYGGLSCMAAACVTNPIDVIKTRLQLQGELIAKGNIASAAAGGEATAAMHYKGFTRGTIQIIKDEGIIALYKGLSPSLLREASYSTIRMGGYDLIKNNFVDQQTGNITLLSKIISGAISGSVGACIANPSDLIKVRMQAKSGQHRYTSISTAFISIVREEGWRGLYKGTVPTTQRAALLTASQLSSYDHIKHTLIDAGYAKEGFLAHTISSIGAGLVAATFTSPVDLVKTRIMNQPVDSRGVGTLYTSTLDCFTKTFKAEGPLGLYKGFIPNWLRIGPHSLVTFIVYEQLRKIGGINPI</sequence>
<dbReference type="OMA" id="IMPALNW"/>
<dbReference type="GO" id="GO:0005743">
    <property type="term" value="C:mitochondrial inner membrane"/>
    <property type="evidence" value="ECO:0007669"/>
    <property type="project" value="UniProtKB-SubCell"/>
</dbReference>
<evidence type="ECO:0000256" key="3">
    <source>
        <dbReference type="ARBA" id="ARBA00022448"/>
    </source>
</evidence>
<keyword evidence="13" id="KW-1185">Reference proteome</keyword>
<dbReference type="RefSeq" id="XP_004356144.1">
    <property type="nucleotide sequence ID" value="XM_004356091.1"/>
</dbReference>
<dbReference type="InterPro" id="IPR018108">
    <property type="entry name" value="MCP_transmembrane"/>
</dbReference>
<reference evidence="13" key="1">
    <citation type="journal article" date="2011" name="Genome Res.">
        <title>Phylogeny-wide analysis of social amoeba genomes highlights ancient origins for complex intercellular communication.</title>
        <authorList>
            <person name="Heidel A.J."/>
            <person name="Lawal H.M."/>
            <person name="Felder M."/>
            <person name="Schilde C."/>
            <person name="Helps N.R."/>
            <person name="Tunggal B."/>
            <person name="Rivero F."/>
            <person name="John U."/>
            <person name="Schleicher M."/>
            <person name="Eichinger L."/>
            <person name="Platzer M."/>
            <person name="Noegel A.A."/>
            <person name="Schaap P."/>
            <person name="Gloeckner G."/>
        </authorList>
    </citation>
    <scope>NUCLEOTIDE SEQUENCE [LARGE SCALE GENOMIC DNA]</scope>
    <source>
        <strain evidence="13">SH3</strain>
    </source>
</reference>
<organism evidence="12 13">
    <name type="scientific">Cavenderia fasciculata</name>
    <name type="common">Slime mold</name>
    <name type="synonym">Dictyostelium fasciculatum</name>
    <dbReference type="NCBI Taxonomy" id="261658"/>
    <lineage>
        <taxon>Eukaryota</taxon>
        <taxon>Amoebozoa</taxon>
        <taxon>Evosea</taxon>
        <taxon>Eumycetozoa</taxon>
        <taxon>Dictyostelia</taxon>
        <taxon>Acytosteliales</taxon>
        <taxon>Cavenderiaceae</taxon>
        <taxon>Cavenderia</taxon>
    </lineage>
</organism>
<dbReference type="KEGG" id="dfa:DFA_08656"/>
<keyword evidence="3 11" id="KW-0813">Transport</keyword>
<keyword evidence="8" id="KW-0496">Mitochondrion</keyword>
<dbReference type="GeneID" id="14869083"/>
<evidence type="ECO:0000256" key="7">
    <source>
        <dbReference type="ARBA" id="ARBA00022989"/>
    </source>
</evidence>
<feature type="repeat" description="Solcar" evidence="10">
    <location>
        <begin position="118"/>
        <end position="204"/>
    </location>
</feature>
<dbReference type="Gene3D" id="1.50.40.10">
    <property type="entry name" value="Mitochondrial carrier domain"/>
    <property type="match status" value="1"/>
</dbReference>
<evidence type="ECO:0000256" key="4">
    <source>
        <dbReference type="ARBA" id="ARBA00022692"/>
    </source>
</evidence>
<feature type="repeat" description="Solcar" evidence="10">
    <location>
        <begin position="213"/>
        <end position="304"/>
    </location>
</feature>
<evidence type="ECO:0000256" key="6">
    <source>
        <dbReference type="ARBA" id="ARBA00022792"/>
    </source>
</evidence>
<evidence type="ECO:0000256" key="10">
    <source>
        <dbReference type="PROSITE-ProRule" id="PRU00282"/>
    </source>
</evidence>
<dbReference type="AlphaFoldDB" id="F4Q3K2"/>
<keyword evidence="7" id="KW-1133">Transmembrane helix</keyword>
<dbReference type="InterPro" id="IPR050391">
    <property type="entry name" value="Mito_Metabolite_Transporter"/>
</dbReference>
<evidence type="ECO:0000313" key="12">
    <source>
        <dbReference type="EMBL" id="EGG17660.1"/>
    </source>
</evidence>
<dbReference type="EMBL" id="GL883021">
    <property type="protein sequence ID" value="EGG17660.1"/>
    <property type="molecule type" value="Genomic_DNA"/>
</dbReference>
<dbReference type="PRINTS" id="PR00784">
    <property type="entry name" value="MTUNCOUPLING"/>
</dbReference>
<feature type="repeat" description="Solcar" evidence="10">
    <location>
        <begin position="9"/>
        <end position="109"/>
    </location>
</feature>
<protein>
    <submittedName>
        <fullName evidence="12">Mitochondrial substrate carrier family protein</fullName>
    </submittedName>
</protein>
<comment type="subcellular location">
    <subcellularLocation>
        <location evidence="1">Mitochondrion inner membrane</location>
        <topology evidence="1">Multi-pass membrane protein</topology>
    </subcellularLocation>
</comment>
<evidence type="ECO:0000256" key="8">
    <source>
        <dbReference type="ARBA" id="ARBA00023128"/>
    </source>
</evidence>
<dbReference type="OrthoDB" id="448427at2759"/>
<evidence type="ECO:0000256" key="11">
    <source>
        <dbReference type="RuleBase" id="RU000488"/>
    </source>
</evidence>